<reference evidence="1 2" key="1">
    <citation type="submission" date="2023-08" db="EMBL/GenBank/DDBJ databases">
        <title>A Necator americanus chromosomal reference genome.</title>
        <authorList>
            <person name="Ilik V."/>
            <person name="Petrzelkova K.J."/>
            <person name="Pardy F."/>
            <person name="Fuh T."/>
            <person name="Niatou-Singa F.S."/>
            <person name="Gouil Q."/>
            <person name="Baker L."/>
            <person name="Ritchie M.E."/>
            <person name="Jex A.R."/>
            <person name="Gazzola D."/>
            <person name="Li H."/>
            <person name="Toshio Fujiwara R."/>
            <person name="Zhan B."/>
            <person name="Aroian R.V."/>
            <person name="Pafco B."/>
            <person name="Schwarz E.M."/>
        </authorList>
    </citation>
    <scope>NUCLEOTIDE SEQUENCE [LARGE SCALE GENOMIC DNA]</scope>
    <source>
        <strain evidence="1 2">Aroian</strain>
        <tissue evidence="1">Whole animal</tissue>
    </source>
</reference>
<evidence type="ECO:0000313" key="2">
    <source>
        <dbReference type="Proteomes" id="UP001303046"/>
    </source>
</evidence>
<gene>
    <name evidence="1" type="primary">Necator_chrX.g24160</name>
    <name evidence="1" type="ORF">RB195_023995</name>
</gene>
<sequence>MFLFNVWVGRFLRKGDGEPLQMDGTTTTSRRHHRMDGEYVVDLCTSRAGGHGRFSCPPTMVFIHKKTIPMKEASGG</sequence>
<accession>A0ABR1EM81</accession>
<protein>
    <recommendedName>
        <fullName evidence="3">Transthyretin-like family protein</fullName>
    </recommendedName>
</protein>
<dbReference type="Proteomes" id="UP001303046">
    <property type="component" value="Unassembled WGS sequence"/>
</dbReference>
<organism evidence="1 2">
    <name type="scientific">Necator americanus</name>
    <name type="common">Human hookworm</name>
    <dbReference type="NCBI Taxonomy" id="51031"/>
    <lineage>
        <taxon>Eukaryota</taxon>
        <taxon>Metazoa</taxon>
        <taxon>Ecdysozoa</taxon>
        <taxon>Nematoda</taxon>
        <taxon>Chromadorea</taxon>
        <taxon>Rhabditida</taxon>
        <taxon>Rhabditina</taxon>
        <taxon>Rhabditomorpha</taxon>
        <taxon>Strongyloidea</taxon>
        <taxon>Ancylostomatidae</taxon>
        <taxon>Bunostominae</taxon>
        <taxon>Necator</taxon>
    </lineage>
</organism>
<comment type="caution">
    <text evidence="1">The sequence shown here is derived from an EMBL/GenBank/DDBJ whole genome shotgun (WGS) entry which is preliminary data.</text>
</comment>
<keyword evidence="2" id="KW-1185">Reference proteome</keyword>
<name>A0ABR1EM81_NECAM</name>
<dbReference type="EMBL" id="JAVFWL010000006">
    <property type="protein sequence ID" value="KAK6763500.1"/>
    <property type="molecule type" value="Genomic_DNA"/>
</dbReference>
<evidence type="ECO:0000313" key="1">
    <source>
        <dbReference type="EMBL" id="KAK6763500.1"/>
    </source>
</evidence>
<proteinExistence type="predicted"/>
<evidence type="ECO:0008006" key="3">
    <source>
        <dbReference type="Google" id="ProtNLM"/>
    </source>
</evidence>